<evidence type="ECO:0000259" key="1">
    <source>
        <dbReference type="PROSITE" id="PS50404"/>
    </source>
</evidence>
<dbReference type="SUPFAM" id="SSF52833">
    <property type="entry name" value="Thioredoxin-like"/>
    <property type="match status" value="1"/>
</dbReference>
<dbReference type="Gene3D" id="1.20.1050.10">
    <property type="match status" value="1"/>
</dbReference>
<dbReference type="Pfam" id="PF13409">
    <property type="entry name" value="GST_N_2"/>
    <property type="match status" value="1"/>
</dbReference>
<dbReference type="InterPro" id="IPR004045">
    <property type="entry name" value="Glutathione_S-Trfase_N"/>
</dbReference>
<dbReference type="AlphaFoldDB" id="A0A4S8KTW8"/>
<dbReference type="InterPro" id="IPR036282">
    <property type="entry name" value="Glutathione-S-Trfase_C_sf"/>
</dbReference>
<feature type="domain" description="GST N-terminal" evidence="1">
    <location>
        <begin position="9"/>
        <end position="100"/>
    </location>
</feature>
<dbReference type="GO" id="GO:0004364">
    <property type="term" value="F:glutathione transferase activity"/>
    <property type="evidence" value="ECO:0007669"/>
    <property type="project" value="TreeGrafter"/>
</dbReference>
<gene>
    <name evidence="2" type="ORF">K435DRAFT_973216</name>
</gene>
<reference evidence="2 3" key="1">
    <citation type="journal article" date="2019" name="Nat. Ecol. Evol.">
        <title>Megaphylogeny resolves global patterns of mushroom evolution.</title>
        <authorList>
            <person name="Varga T."/>
            <person name="Krizsan K."/>
            <person name="Foldi C."/>
            <person name="Dima B."/>
            <person name="Sanchez-Garcia M."/>
            <person name="Sanchez-Ramirez S."/>
            <person name="Szollosi G.J."/>
            <person name="Szarkandi J.G."/>
            <person name="Papp V."/>
            <person name="Albert L."/>
            <person name="Andreopoulos W."/>
            <person name="Angelini C."/>
            <person name="Antonin V."/>
            <person name="Barry K.W."/>
            <person name="Bougher N.L."/>
            <person name="Buchanan P."/>
            <person name="Buyck B."/>
            <person name="Bense V."/>
            <person name="Catcheside P."/>
            <person name="Chovatia M."/>
            <person name="Cooper J."/>
            <person name="Damon W."/>
            <person name="Desjardin D."/>
            <person name="Finy P."/>
            <person name="Geml J."/>
            <person name="Haridas S."/>
            <person name="Hughes K."/>
            <person name="Justo A."/>
            <person name="Karasinski D."/>
            <person name="Kautmanova I."/>
            <person name="Kiss B."/>
            <person name="Kocsube S."/>
            <person name="Kotiranta H."/>
            <person name="LaButti K.M."/>
            <person name="Lechner B.E."/>
            <person name="Liimatainen K."/>
            <person name="Lipzen A."/>
            <person name="Lukacs Z."/>
            <person name="Mihaltcheva S."/>
            <person name="Morgado L.N."/>
            <person name="Niskanen T."/>
            <person name="Noordeloos M.E."/>
            <person name="Ohm R.A."/>
            <person name="Ortiz-Santana B."/>
            <person name="Ovrebo C."/>
            <person name="Racz N."/>
            <person name="Riley R."/>
            <person name="Savchenko A."/>
            <person name="Shiryaev A."/>
            <person name="Soop K."/>
            <person name="Spirin V."/>
            <person name="Szebenyi C."/>
            <person name="Tomsovsky M."/>
            <person name="Tulloss R.E."/>
            <person name="Uehling J."/>
            <person name="Grigoriev I.V."/>
            <person name="Vagvolgyi C."/>
            <person name="Papp T."/>
            <person name="Martin F.M."/>
            <person name="Miettinen O."/>
            <person name="Hibbett D.S."/>
            <person name="Nagy L.G."/>
        </authorList>
    </citation>
    <scope>NUCLEOTIDE SEQUENCE [LARGE SCALE GENOMIC DNA]</scope>
    <source>
        <strain evidence="2 3">CBS 962.96</strain>
    </source>
</reference>
<dbReference type="PANTHER" id="PTHR42673">
    <property type="entry name" value="MALEYLACETOACETATE ISOMERASE"/>
    <property type="match status" value="1"/>
</dbReference>
<keyword evidence="3" id="KW-1185">Reference proteome</keyword>
<dbReference type="SUPFAM" id="SSF47616">
    <property type="entry name" value="GST C-terminal domain-like"/>
    <property type="match status" value="1"/>
</dbReference>
<feature type="non-terminal residue" evidence="2">
    <location>
        <position position="1"/>
    </location>
</feature>
<proteinExistence type="predicted"/>
<dbReference type="InterPro" id="IPR054416">
    <property type="entry name" value="GST_UstS-like_C"/>
</dbReference>
<dbReference type="PANTHER" id="PTHR42673:SF4">
    <property type="entry name" value="MALEYLACETOACETATE ISOMERASE"/>
    <property type="match status" value="1"/>
</dbReference>
<dbReference type="CDD" id="cd00299">
    <property type="entry name" value="GST_C_family"/>
    <property type="match status" value="1"/>
</dbReference>
<evidence type="ECO:0000313" key="2">
    <source>
        <dbReference type="EMBL" id="THU79312.1"/>
    </source>
</evidence>
<dbReference type="GO" id="GO:0016034">
    <property type="term" value="F:maleylacetoacetate isomerase activity"/>
    <property type="evidence" value="ECO:0007669"/>
    <property type="project" value="TreeGrafter"/>
</dbReference>
<dbReference type="OrthoDB" id="4951845at2759"/>
<dbReference type="InterPro" id="IPR036249">
    <property type="entry name" value="Thioredoxin-like_sf"/>
</dbReference>
<protein>
    <recommendedName>
        <fullName evidence="1">GST N-terminal domain-containing protein</fullName>
    </recommendedName>
</protein>
<dbReference type="GO" id="GO:0006749">
    <property type="term" value="P:glutathione metabolic process"/>
    <property type="evidence" value="ECO:0007669"/>
    <property type="project" value="TreeGrafter"/>
</dbReference>
<sequence>MITLYDLKTLHTGTRRGISPHTWKVRFALRFKGIPYTLRCIEMGDIEATAKSIGALPTSKKADGSPQYTIPFIQDSKTGKVISDSFDIIEYLDITYPETISMIPKGTRLLQGYFGQAAYKIIATQIMPVSASLIPTPYHTQGMAEWFRITRPDFVKVSPEQEKEGWEKFRSELGEVARLMKETDVFAMGDRVSFADCVLFGQLMVLKFFWNEETTEWKEMMNWHGGRWGRLIAAYYNLPDVEVQPEDPSS</sequence>
<name>A0A4S8KTW8_DENBC</name>
<dbReference type="Proteomes" id="UP000297245">
    <property type="component" value="Unassembled WGS sequence"/>
</dbReference>
<organism evidence="2 3">
    <name type="scientific">Dendrothele bispora (strain CBS 962.96)</name>
    <dbReference type="NCBI Taxonomy" id="1314807"/>
    <lineage>
        <taxon>Eukaryota</taxon>
        <taxon>Fungi</taxon>
        <taxon>Dikarya</taxon>
        <taxon>Basidiomycota</taxon>
        <taxon>Agaricomycotina</taxon>
        <taxon>Agaricomycetes</taxon>
        <taxon>Agaricomycetidae</taxon>
        <taxon>Agaricales</taxon>
        <taxon>Agaricales incertae sedis</taxon>
        <taxon>Dendrothele</taxon>
    </lineage>
</organism>
<evidence type="ECO:0000313" key="3">
    <source>
        <dbReference type="Proteomes" id="UP000297245"/>
    </source>
</evidence>
<dbReference type="EMBL" id="ML180043">
    <property type="protein sequence ID" value="THU79312.1"/>
    <property type="molecule type" value="Genomic_DNA"/>
</dbReference>
<dbReference type="Pfam" id="PF22041">
    <property type="entry name" value="GST_C_7"/>
    <property type="match status" value="1"/>
</dbReference>
<dbReference type="GO" id="GO:0006559">
    <property type="term" value="P:L-phenylalanine catabolic process"/>
    <property type="evidence" value="ECO:0007669"/>
    <property type="project" value="TreeGrafter"/>
</dbReference>
<dbReference type="PROSITE" id="PS50404">
    <property type="entry name" value="GST_NTER"/>
    <property type="match status" value="1"/>
</dbReference>
<dbReference type="Gene3D" id="3.40.30.10">
    <property type="entry name" value="Glutaredoxin"/>
    <property type="match status" value="1"/>
</dbReference>
<accession>A0A4S8KTW8</accession>